<feature type="transmembrane region" description="Helical" evidence="2">
    <location>
        <begin position="593"/>
        <end position="614"/>
    </location>
</feature>
<proteinExistence type="predicted"/>
<evidence type="ECO:0000256" key="3">
    <source>
        <dbReference type="SAM" id="SignalP"/>
    </source>
</evidence>
<gene>
    <name evidence="4" type="ORF">I5Q09_19855</name>
    <name evidence="5" type="ORF">NCTC11842_00101</name>
</gene>
<feature type="transmembrane region" description="Helical" evidence="2">
    <location>
        <begin position="634"/>
        <end position="658"/>
    </location>
</feature>
<dbReference type="InterPro" id="IPR027628">
    <property type="entry name" value="DotA_TraY"/>
</dbReference>
<feature type="compositionally biased region" description="Basic and acidic residues" evidence="1">
    <location>
        <begin position="760"/>
        <end position="770"/>
    </location>
</feature>
<feature type="signal peptide" evidence="3">
    <location>
        <begin position="1"/>
        <end position="27"/>
    </location>
</feature>
<organism evidence="5 6">
    <name type="scientific">Pseudomonas luteola</name>
    <dbReference type="NCBI Taxonomy" id="47886"/>
    <lineage>
        <taxon>Bacteria</taxon>
        <taxon>Pseudomonadati</taxon>
        <taxon>Pseudomonadota</taxon>
        <taxon>Gammaproteobacteria</taxon>
        <taxon>Pseudomonadales</taxon>
        <taxon>Pseudomonadaceae</taxon>
        <taxon>Pseudomonas</taxon>
    </lineage>
</organism>
<feature type="transmembrane region" description="Helical" evidence="2">
    <location>
        <begin position="56"/>
        <end position="77"/>
    </location>
</feature>
<accession>A0A2X2C383</accession>
<keyword evidence="3" id="KW-0732">Signal</keyword>
<feature type="transmembrane region" description="Helical" evidence="2">
    <location>
        <begin position="565"/>
        <end position="587"/>
    </location>
</feature>
<sequence>MLSIRLKKVHLGLIALAMIAFSSPASADDFAVDFGLKALHWIAYGTTSPVWGEKSLLSVLSVVLNAVALCVMAWLAVIGGTNFVIQTANKGVPGGQVISSFWMPLRIGIATILLIPLTSGFSTLQYGVITVAEKGNEHGNYLMGVGLDYLYDFGAYRSPALQDGRSTVLSWIESEVCRQYINSYTHKQTITPTVSKQTKTYKIINKLAYGYNEERTWSWSSNPRNDYCGAIEFSIEKSLGAPEKPVAISFTSDQTAAYGGPAFIGQKQAEIITQVQPRIAEIASMLLADENALRALQENGQSSQSTYEQAANEVNGKINQAVSKFNEAVILYNSLTQAAVASVVNKLNDAKNAHKNDNAGGWREQTKSVGWPALGTIFWQININQSEINKLASTMAAIVTPPQLDKEWLDDPRLSEISGRIRGLNKASGGIESTQVSETNIPSLSAIADAGAEGEGVIDSIKSAVYSAFAWTMRGMLYKNSPDDMLINLQYFGSAAGTASEVGWWAKTIAVSTVVGTLDGVNKSVEAAAGFSDYNPIGWVAKLASGPAAGLVSGIKHFLGEVSQLVDYLLMALIFVGFLLGVVLPTIPLTSWFMGVMSWLLFYIECLLVSPMWLSAHGTAEREGWGSEHTRQGYMLMIGLYLNPILRVAGFFGIFMLLRPAAYLVSWFIDYLQGVVVSGFTFFFITIGALVVSGIFAYNLLSRIFNLHSELFERGLRWVNGGHEVTGDGSSEEKARHNMIGFVNNAKTVTMKGRGMPSGKPKEAGGKGEMKPIQPGSND</sequence>
<evidence type="ECO:0000313" key="6">
    <source>
        <dbReference type="Proteomes" id="UP000250443"/>
    </source>
</evidence>
<evidence type="ECO:0000256" key="1">
    <source>
        <dbReference type="SAM" id="MobiDB-lite"/>
    </source>
</evidence>
<reference evidence="4 7" key="2">
    <citation type="submission" date="2020-11" db="EMBL/GenBank/DDBJ databases">
        <title>Enhanced detection system for hospital associated transmission using whole genome sequencing surveillance.</title>
        <authorList>
            <person name="Harrison L.H."/>
            <person name="Van Tyne D."/>
            <person name="Marsh J.W."/>
            <person name="Griffith M.P."/>
            <person name="Snyder D.J."/>
            <person name="Cooper V.S."/>
            <person name="Mustapha M."/>
        </authorList>
    </citation>
    <scope>NUCLEOTIDE SEQUENCE [LARGE SCALE GENOMIC DNA]</scope>
    <source>
        <strain evidence="4 7">PSB00013</strain>
    </source>
</reference>
<dbReference type="EMBL" id="UAUF01000002">
    <property type="protein sequence ID" value="SPY99956.1"/>
    <property type="molecule type" value="Genomic_DNA"/>
</dbReference>
<evidence type="ECO:0000256" key="2">
    <source>
        <dbReference type="SAM" id="Phobius"/>
    </source>
</evidence>
<keyword evidence="2" id="KW-0472">Membrane</keyword>
<dbReference type="Proteomes" id="UP000250443">
    <property type="component" value="Unassembled WGS sequence"/>
</dbReference>
<dbReference type="AlphaFoldDB" id="A0A2X2C383"/>
<reference evidence="5 6" key="1">
    <citation type="submission" date="2018-06" db="EMBL/GenBank/DDBJ databases">
        <authorList>
            <consortium name="Pathogen Informatics"/>
            <person name="Doyle S."/>
        </authorList>
    </citation>
    <scope>NUCLEOTIDE SEQUENCE [LARGE SCALE GENOMIC DNA]</scope>
    <source>
        <strain evidence="5 6">NCTC11842</strain>
    </source>
</reference>
<keyword evidence="2" id="KW-0812">Transmembrane</keyword>
<evidence type="ECO:0000313" key="5">
    <source>
        <dbReference type="EMBL" id="SPY99956.1"/>
    </source>
</evidence>
<protein>
    <submittedName>
        <fullName evidence="4">DotA/TraY family protein</fullName>
    </submittedName>
    <submittedName>
        <fullName evidence="5">Membrane protein</fullName>
    </submittedName>
</protein>
<feature type="transmembrane region" description="Helical" evidence="2">
    <location>
        <begin position="678"/>
        <end position="701"/>
    </location>
</feature>
<dbReference type="Proteomes" id="UP000638986">
    <property type="component" value="Unassembled WGS sequence"/>
</dbReference>
<dbReference type="NCBIfam" id="TIGR04346">
    <property type="entry name" value="DotA_TraY"/>
    <property type="match status" value="1"/>
</dbReference>
<dbReference type="RefSeq" id="WP_010799600.1">
    <property type="nucleotide sequence ID" value="NZ_JAAMQY010000010.1"/>
</dbReference>
<dbReference type="EMBL" id="JADTXM010000015">
    <property type="protein sequence ID" value="MBH3440942.1"/>
    <property type="molecule type" value="Genomic_DNA"/>
</dbReference>
<name>A0A2X2C383_PSELU</name>
<feature type="region of interest" description="Disordered" evidence="1">
    <location>
        <begin position="750"/>
        <end position="779"/>
    </location>
</feature>
<evidence type="ECO:0000313" key="4">
    <source>
        <dbReference type="EMBL" id="MBH3440942.1"/>
    </source>
</evidence>
<keyword evidence="2" id="KW-1133">Transmembrane helix</keyword>
<evidence type="ECO:0000313" key="7">
    <source>
        <dbReference type="Proteomes" id="UP000638986"/>
    </source>
</evidence>
<feature type="chain" id="PRO_5016125767" evidence="3">
    <location>
        <begin position="28"/>
        <end position="779"/>
    </location>
</feature>